<name>H2EEP7_9VIRU</name>
<accession>H2EEP7</accession>
<feature type="compositionally biased region" description="Basic residues" evidence="1">
    <location>
        <begin position="1"/>
        <end position="10"/>
    </location>
</feature>
<organism evidence="2">
    <name type="scientific">Moumouvirus sp. 'Monve'</name>
    <dbReference type="NCBI Taxonomy" id="1128131"/>
    <lineage>
        <taxon>Viruses</taxon>
        <taxon>Varidnaviria</taxon>
        <taxon>Bamfordvirae</taxon>
        <taxon>Nucleocytoviricota</taxon>
        <taxon>Megaviricetes</taxon>
        <taxon>Imitervirales</taxon>
        <taxon>Mimiviridae</taxon>
        <taxon>Megamimivirinae</taxon>
        <taxon>Moumouvirus</taxon>
    </lineage>
</organism>
<protein>
    <submittedName>
        <fullName evidence="2">Uncharacterized protein</fullName>
    </submittedName>
</protein>
<feature type="region of interest" description="Disordered" evidence="1">
    <location>
        <begin position="1"/>
        <end position="26"/>
    </location>
</feature>
<gene>
    <name evidence="2" type="ORF">mv_L665</name>
</gene>
<evidence type="ECO:0000256" key="1">
    <source>
        <dbReference type="SAM" id="MobiDB-lite"/>
    </source>
</evidence>
<sequence length="26" mass="3037">MEISKRRRSKSCFNNGSTKKKPDPIQ</sequence>
<reference evidence="2" key="1">
    <citation type="submission" date="2011-10" db="EMBL/GenBank/DDBJ databases">
        <title>Provirophages and transpovirons: unique mobilome of giant viruses.</title>
        <authorList>
            <person name="Desnues C."/>
            <person name="LaScola B."/>
            <person name="Yutin N."/>
            <person name="Fournous G."/>
            <person name="Koonin E."/>
            <person name="Raoult D."/>
        </authorList>
    </citation>
    <scope>NUCLEOTIDE SEQUENCE</scope>
    <source>
        <strain evidence="2">Mv13-mv</strain>
    </source>
</reference>
<dbReference type="EMBL" id="JN885998">
    <property type="protein sequence ID" value="AEX62870.1"/>
    <property type="molecule type" value="Genomic_DNA"/>
</dbReference>
<proteinExistence type="predicted"/>
<evidence type="ECO:0000313" key="2">
    <source>
        <dbReference type="EMBL" id="AEX62870.1"/>
    </source>
</evidence>